<dbReference type="EMBL" id="ABAW02000024">
    <property type="protein sequence ID" value="EDP10620.1"/>
    <property type="molecule type" value="Genomic_DNA"/>
</dbReference>
<evidence type="ECO:0000256" key="13">
    <source>
        <dbReference type="ARBA" id="ARBA00071271"/>
    </source>
</evidence>
<evidence type="ECO:0000256" key="2">
    <source>
        <dbReference type="ARBA" id="ARBA00001947"/>
    </source>
</evidence>
<dbReference type="STRING" id="428127.EUBDOL_01877"/>
<evidence type="ECO:0000256" key="3">
    <source>
        <dbReference type="ARBA" id="ARBA00022670"/>
    </source>
</evidence>
<dbReference type="GO" id="GO:0046872">
    <property type="term" value="F:metal ion binding"/>
    <property type="evidence" value="ECO:0007669"/>
    <property type="project" value="UniProtKB-KW"/>
</dbReference>
<dbReference type="HOGENOM" id="CLU_028526_0_0_9"/>
<evidence type="ECO:0000259" key="18">
    <source>
        <dbReference type="Pfam" id="PF07687"/>
    </source>
</evidence>
<proteinExistence type="inferred from homology"/>
<keyword evidence="8" id="KW-0170">Cobalt</keyword>
<dbReference type="Gene3D" id="3.40.630.10">
    <property type="entry name" value="Zn peptidases"/>
    <property type="match status" value="2"/>
</dbReference>
<evidence type="ECO:0000256" key="6">
    <source>
        <dbReference type="ARBA" id="ARBA00022833"/>
    </source>
</evidence>
<keyword evidence="6" id="KW-0862">Zinc</keyword>
<evidence type="ECO:0000313" key="20">
    <source>
        <dbReference type="Proteomes" id="UP000004090"/>
    </source>
</evidence>
<sequence length="479" mass="53325">MEDMKTVLDHTKAHQKYFEELTRIPHGSYHEDQVADFLVHFAQEHHLAYKRDAMHNVLIYKPASVGYEQHEPVLLQAHTDMVCEKNQATDFDFEKEPLQIYIEEGMLKAKGTTLGADDGVGVAYMLALLADDTLSHPPLECVFTVQEEVGLFGAMAIKKEDIHAKRMINLDDGGENLTCMASAGGVNVILSKEALYAPVHGSGYRLNVTGLSGGHSGGEIHKEKGNANKLLARVLYEIMQHHGLQLQKIEGGLKDNAIPREAYALFVSEADKGSLQKSVERLSAAICEEYAFSDEGLCITLEEAQVEKALASDDTQALLQLLRVLPDGMRHHSVHLEDLTTASSNLGVVRMEDTIYLNCSIRGAQESFVDDLAQEVEILASAFGFDAKQEARYPAWNFTKDSKLRQTMEQVCQEVLGKELQKISVHGGLECGVFKALEPEMDIVTMGPKMEDIHTPQERLDLESFDRTYSFLRAFITKL</sequence>
<evidence type="ECO:0000256" key="11">
    <source>
        <dbReference type="ARBA" id="ARBA00044252"/>
    </source>
</evidence>
<dbReference type="Pfam" id="PF07687">
    <property type="entry name" value="M20_dimer"/>
    <property type="match status" value="1"/>
</dbReference>
<gene>
    <name evidence="19" type="primary">pepD</name>
    <name evidence="19" type="ORF">EUBDOL_01877</name>
</gene>
<dbReference type="Pfam" id="PF01546">
    <property type="entry name" value="Peptidase_M20"/>
    <property type="match status" value="1"/>
</dbReference>
<keyword evidence="3" id="KW-0645">Protease</keyword>
<evidence type="ECO:0000256" key="9">
    <source>
        <dbReference type="ARBA" id="ARBA00036421"/>
    </source>
</evidence>
<comment type="cofactor">
    <cofactor evidence="1">
        <name>Co(2+)</name>
        <dbReference type="ChEBI" id="CHEBI:48828"/>
    </cofactor>
</comment>
<evidence type="ECO:0000256" key="15">
    <source>
        <dbReference type="ARBA" id="ARBA00076004"/>
    </source>
</evidence>
<evidence type="ECO:0000256" key="1">
    <source>
        <dbReference type="ARBA" id="ARBA00001941"/>
    </source>
</evidence>
<dbReference type="GO" id="GO:0005829">
    <property type="term" value="C:cytosol"/>
    <property type="evidence" value="ECO:0007669"/>
    <property type="project" value="TreeGrafter"/>
</dbReference>
<dbReference type="GO" id="GO:0006508">
    <property type="term" value="P:proteolysis"/>
    <property type="evidence" value="ECO:0007669"/>
    <property type="project" value="UniProtKB-KW"/>
</dbReference>
<dbReference type="eggNOG" id="COG2195">
    <property type="taxonomic scope" value="Bacteria"/>
</dbReference>
<evidence type="ECO:0000256" key="17">
    <source>
        <dbReference type="ARBA" id="ARBA00078074"/>
    </source>
</evidence>
<dbReference type="PIRSF" id="PIRSF016599">
    <property type="entry name" value="Xaa-His_dipept"/>
    <property type="match status" value="1"/>
</dbReference>
<keyword evidence="5" id="KW-0378">Hydrolase</keyword>
<comment type="catalytic activity">
    <reaction evidence="9">
        <text>Hydrolysis of dipeptides, preferentially hydrophobic dipeptides including prolyl amino acids.</text>
        <dbReference type="EC" id="3.4.13.18"/>
    </reaction>
</comment>
<dbReference type="InterPro" id="IPR002933">
    <property type="entry name" value="Peptidase_M20"/>
</dbReference>
<name>A8RDA7_9FIRM</name>
<evidence type="ECO:0000256" key="4">
    <source>
        <dbReference type="ARBA" id="ARBA00022723"/>
    </source>
</evidence>
<dbReference type="NCBIfam" id="TIGR01893">
    <property type="entry name" value="aa-his-dipept"/>
    <property type="match status" value="1"/>
</dbReference>
<dbReference type="PANTHER" id="PTHR43501">
    <property type="entry name" value="CYTOSOL NON-SPECIFIC DIPEPTIDASE"/>
    <property type="match status" value="1"/>
</dbReference>
<reference evidence="19 20" key="1">
    <citation type="submission" date="2007-09" db="EMBL/GenBank/DDBJ databases">
        <title>Draft genome sequence of Eubacterium dolichum (DSM 3991).</title>
        <authorList>
            <person name="Sudarsanam P."/>
            <person name="Ley R."/>
            <person name="Guruge J."/>
            <person name="Turnbaugh P.J."/>
            <person name="Mahowald M."/>
            <person name="Liep D."/>
            <person name="Gordon J."/>
        </authorList>
    </citation>
    <scope>NUCLEOTIDE SEQUENCE [LARGE SCALE GENOMIC DNA]</scope>
    <source>
        <strain evidence="19 20">DSM 3991</strain>
    </source>
</reference>
<dbReference type="EC" id="3.4.13.18" evidence="10"/>
<dbReference type="InterPro" id="IPR001160">
    <property type="entry name" value="Peptidase_M20C"/>
</dbReference>
<evidence type="ECO:0000256" key="12">
    <source>
        <dbReference type="ARBA" id="ARBA00061423"/>
    </source>
</evidence>
<evidence type="ECO:0000256" key="7">
    <source>
        <dbReference type="ARBA" id="ARBA00023049"/>
    </source>
</evidence>
<keyword evidence="7" id="KW-0482">Metalloprotease</keyword>
<dbReference type="SUPFAM" id="SSF53187">
    <property type="entry name" value="Zn-dependent exopeptidases"/>
    <property type="match status" value="1"/>
</dbReference>
<evidence type="ECO:0000256" key="8">
    <source>
        <dbReference type="ARBA" id="ARBA00023285"/>
    </source>
</evidence>
<dbReference type="AlphaFoldDB" id="A8RDA7"/>
<dbReference type="Proteomes" id="UP000004090">
    <property type="component" value="Unassembled WGS sequence"/>
</dbReference>
<dbReference type="PRINTS" id="PR00934">
    <property type="entry name" value="XHISDIPTASE"/>
</dbReference>
<protein>
    <recommendedName>
        <fullName evidence="13">Cytosol non-specific dipeptidase</fullName>
        <ecNumber evidence="10">3.4.13.18</ecNumber>
    </recommendedName>
    <alternativeName>
        <fullName evidence="16">Aminoacyl-histidine dipeptidase</fullName>
    </alternativeName>
    <alternativeName>
        <fullName evidence="15">Beta-alanyl-histidine dipeptidase</fullName>
    </alternativeName>
    <alternativeName>
        <fullName evidence="14">Carnosinase</fullName>
    </alternativeName>
    <alternativeName>
        <fullName evidence="11">Peptidase D</fullName>
    </alternativeName>
    <alternativeName>
        <fullName evidence="17">Xaa-His dipeptidase</fullName>
    </alternativeName>
</protein>
<dbReference type="FunFam" id="3.40.630.10:FF:000018">
    <property type="entry name" value="Aminoacyl-histidine dipeptidase PepD"/>
    <property type="match status" value="1"/>
</dbReference>
<comment type="cofactor">
    <cofactor evidence="2">
        <name>Zn(2+)</name>
        <dbReference type="ChEBI" id="CHEBI:29105"/>
    </cofactor>
</comment>
<feature type="domain" description="Peptidase M20 dimerisation" evidence="18">
    <location>
        <begin position="210"/>
        <end position="291"/>
    </location>
</feature>
<accession>A8RDA7</accession>
<evidence type="ECO:0000256" key="5">
    <source>
        <dbReference type="ARBA" id="ARBA00022801"/>
    </source>
</evidence>
<evidence type="ECO:0000256" key="16">
    <source>
        <dbReference type="ARBA" id="ARBA00077688"/>
    </source>
</evidence>
<dbReference type="InterPro" id="IPR011650">
    <property type="entry name" value="Peptidase_M20_dimer"/>
</dbReference>
<evidence type="ECO:0000256" key="10">
    <source>
        <dbReference type="ARBA" id="ARBA00038976"/>
    </source>
</evidence>
<organism evidence="19 20">
    <name type="scientific">Amedibacillus dolichus DSM 3991</name>
    <dbReference type="NCBI Taxonomy" id="428127"/>
    <lineage>
        <taxon>Bacteria</taxon>
        <taxon>Bacillati</taxon>
        <taxon>Bacillota</taxon>
        <taxon>Erysipelotrichia</taxon>
        <taxon>Erysipelotrichales</taxon>
        <taxon>Erysipelotrichaceae</taxon>
        <taxon>Amedibacillus</taxon>
    </lineage>
</organism>
<dbReference type="GO" id="GO:0070573">
    <property type="term" value="F:metallodipeptidase activity"/>
    <property type="evidence" value="ECO:0007669"/>
    <property type="project" value="TreeGrafter"/>
</dbReference>
<keyword evidence="4" id="KW-0479">Metal-binding</keyword>
<comment type="similarity">
    <text evidence="12">Belongs to the peptidase M20C family.</text>
</comment>
<evidence type="ECO:0000256" key="14">
    <source>
        <dbReference type="ARBA" id="ARBA00075285"/>
    </source>
</evidence>
<reference evidence="19 20" key="2">
    <citation type="submission" date="2007-09" db="EMBL/GenBank/DDBJ databases">
        <authorList>
            <person name="Fulton L."/>
            <person name="Clifton S."/>
            <person name="Fulton B."/>
            <person name="Xu J."/>
            <person name="Minx P."/>
            <person name="Pepin K.H."/>
            <person name="Johnson M."/>
            <person name="Thiruvilangam P."/>
            <person name="Bhonagiri V."/>
            <person name="Nash W.E."/>
            <person name="Mardis E.R."/>
            <person name="Wilson R.K."/>
        </authorList>
    </citation>
    <scope>NUCLEOTIDE SEQUENCE [LARGE SCALE GENOMIC DNA]</scope>
    <source>
        <strain evidence="19 20">DSM 3991</strain>
    </source>
</reference>
<dbReference type="FunFam" id="3.40.630.10:FF:000015">
    <property type="entry name" value="Aminoacyl-histidine dipeptidase PepD"/>
    <property type="match status" value="1"/>
</dbReference>
<evidence type="ECO:0000313" key="19">
    <source>
        <dbReference type="EMBL" id="EDP10620.1"/>
    </source>
</evidence>
<dbReference type="PANTHER" id="PTHR43501:SF1">
    <property type="entry name" value="CYTOSOL NON-SPECIFIC DIPEPTIDASE"/>
    <property type="match status" value="1"/>
</dbReference>
<comment type="caution">
    <text evidence="19">The sequence shown here is derived from an EMBL/GenBank/DDBJ whole genome shotgun (WGS) entry which is preliminary data.</text>
</comment>